<dbReference type="InterPro" id="IPR000477">
    <property type="entry name" value="RT_dom"/>
</dbReference>
<sequence length="636" mass="73046">MVDRRVNDSAEENKCNEKAISENQIQPRVKRRTKVSISGSQKEYERTMTKEKINSWKRYCSLTPSSNPWNEVYRIASGKTRKPIPLTTLKKPGGSLTSSLKETLQLMIDYFVPEDEEAADNNCHKQVRETNRIPLKTQDDVDFSQQEIRRIIEKMDPNKSPGDDGITSKVLLQVAKILPRYVTAIYNNCLRQAYFPEQWKKARLLPIIKPGKDASIEVTKFRPISLLNTSGKVLEKLLIDRIMHHIQTKNLMNGNQFGFTPQRSTVDAAVALKDCVEESLRQNQYLVLVSLDIQGAFDSAWWPSIMQALRKFHCPRNLYKLTDNYFSQRAAILAANNIKLEKKIEEIVNLYFAKTRHKYDGLNLDYIIQHKNWTHPAELIDIKETEQNTEYTYEIYTDGSKSERGVGAGVAIFHSNELIQQLRFRLDNKCSNNQAEQLAIMKALDNIKRLRTIGERPLDERRIAIYTDSKITLDSLRNGSNHNNLIEDIRTNLRLVENDRWLVDFGWVKAHVGNYGNELADRLAKQAGSDVDLQICYDKVPMSEVRNQLAVISKGKWESEWSTTSKGCALDCSKRIVGSMISATDFPIDGDDVNPPYAILINQTMNFFVNFQTFVSESSSKKERMMLCRFILKISP</sequence>
<evidence type="ECO:0000313" key="2">
    <source>
        <dbReference type="EMBL" id="KAJ4448236.1"/>
    </source>
</evidence>
<organism evidence="2 3">
    <name type="scientific">Periplaneta americana</name>
    <name type="common">American cockroach</name>
    <name type="synonym">Blatta americana</name>
    <dbReference type="NCBI Taxonomy" id="6978"/>
    <lineage>
        <taxon>Eukaryota</taxon>
        <taxon>Metazoa</taxon>
        <taxon>Ecdysozoa</taxon>
        <taxon>Arthropoda</taxon>
        <taxon>Hexapoda</taxon>
        <taxon>Insecta</taxon>
        <taxon>Pterygota</taxon>
        <taxon>Neoptera</taxon>
        <taxon>Polyneoptera</taxon>
        <taxon>Dictyoptera</taxon>
        <taxon>Blattodea</taxon>
        <taxon>Blattoidea</taxon>
        <taxon>Blattidae</taxon>
        <taxon>Blattinae</taxon>
        <taxon>Periplaneta</taxon>
    </lineage>
</organism>
<proteinExistence type="predicted"/>
<keyword evidence="3" id="KW-1185">Reference proteome</keyword>
<dbReference type="PANTHER" id="PTHR19446">
    <property type="entry name" value="REVERSE TRANSCRIPTASES"/>
    <property type="match status" value="1"/>
</dbReference>
<dbReference type="Gene3D" id="3.30.420.10">
    <property type="entry name" value="Ribonuclease H-like superfamily/Ribonuclease H"/>
    <property type="match status" value="1"/>
</dbReference>
<dbReference type="InterPro" id="IPR043502">
    <property type="entry name" value="DNA/RNA_pol_sf"/>
</dbReference>
<gene>
    <name evidence="2" type="ORF">ANN_10250</name>
</gene>
<dbReference type="Pfam" id="PF00078">
    <property type="entry name" value="RVT_1"/>
    <property type="match status" value="1"/>
</dbReference>
<dbReference type="CDD" id="cd01650">
    <property type="entry name" value="RT_nLTR_like"/>
    <property type="match status" value="1"/>
</dbReference>
<accession>A0ABQ8TQ36</accession>
<dbReference type="PROSITE" id="PS50879">
    <property type="entry name" value="RNASE_H_1"/>
    <property type="match status" value="1"/>
</dbReference>
<name>A0ABQ8TQ36_PERAM</name>
<dbReference type="SUPFAM" id="SSF53098">
    <property type="entry name" value="Ribonuclease H-like"/>
    <property type="match status" value="1"/>
</dbReference>
<dbReference type="InterPro" id="IPR036397">
    <property type="entry name" value="RNaseH_sf"/>
</dbReference>
<reference evidence="2 3" key="1">
    <citation type="journal article" date="2022" name="Allergy">
        <title>Genome assembly and annotation of Periplaneta americana reveal a comprehensive cockroach allergen profile.</title>
        <authorList>
            <person name="Wang L."/>
            <person name="Xiong Q."/>
            <person name="Saelim N."/>
            <person name="Wang L."/>
            <person name="Nong W."/>
            <person name="Wan A.T."/>
            <person name="Shi M."/>
            <person name="Liu X."/>
            <person name="Cao Q."/>
            <person name="Hui J.H.L."/>
            <person name="Sookrung N."/>
            <person name="Leung T.F."/>
            <person name="Tungtrongchitr A."/>
            <person name="Tsui S.K.W."/>
        </authorList>
    </citation>
    <scope>NUCLEOTIDE SEQUENCE [LARGE SCALE GENOMIC DNA]</scope>
    <source>
        <strain evidence="2">PWHHKU_190912</strain>
    </source>
</reference>
<dbReference type="Pfam" id="PF00075">
    <property type="entry name" value="RNase_H"/>
    <property type="match status" value="1"/>
</dbReference>
<dbReference type="InterPro" id="IPR002156">
    <property type="entry name" value="RNaseH_domain"/>
</dbReference>
<comment type="caution">
    <text evidence="2">The sequence shown here is derived from an EMBL/GenBank/DDBJ whole genome shotgun (WGS) entry which is preliminary data.</text>
</comment>
<evidence type="ECO:0000313" key="3">
    <source>
        <dbReference type="Proteomes" id="UP001148838"/>
    </source>
</evidence>
<dbReference type="InterPro" id="IPR012337">
    <property type="entry name" value="RNaseH-like_sf"/>
</dbReference>
<feature type="domain" description="RNase H type-1" evidence="1">
    <location>
        <begin position="389"/>
        <end position="529"/>
    </location>
</feature>
<evidence type="ECO:0000259" key="1">
    <source>
        <dbReference type="PROSITE" id="PS50879"/>
    </source>
</evidence>
<dbReference type="Proteomes" id="UP001148838">
    <property type="component" value="Unassembled WGS sequence"/>
</dbReference>
<dbReference type="SUPFAM" id="SSF56672">
    <property type="entry name" value="DNA/RNA polymerases"/>
    <property type="match status" value="1"/>
</dbReference>
<dbReference type="CDD" id="cd09276">
    <property type="entry name" value="Rnase_HI_RT_non_LTR"/>
    <property type="match status" value="1"/>
</dbReference>
<protein>
    <recommendedName>
        <fullName evidence="1">RNase H type-1 domain-containing protein</fullName>
    </recommendedName>
</protein>
<dbReference type="EMBL" id="JAJSOF020000005">
    <property type="protein sequence ID" value="KAJ4448236.1"/>
    <property type="molecule type" value="Genomic_DNA"/>
</dbReference>